<feature type="region of interest" description="Disordered" evidence="1">
    <location>
        <begin position="1"/>
        <end position="30"/>
    </location>
</feature>
<feature type="compositionally biased region" description="Polar residues" evidence="1">
    <location>
        <begin position="1"/>
        <end position="10"/>
    </location>
</feature>
<keyword evidence="2" id="KW-0614">Plasmid</keyword>
<geneLocation type="plasmid" evidence="3">
    <name>ii</name>
</geneLocation>
<reference evidence="2 3" key="1">
    <citation type="submission" date="2018-01" db="EMBL/GenBank/DDBJ databases">
        <authorList>
            <person name="Clerissi C."/>
        </authorList>
    </citation>
    <scope>NUCLEOTIDE SEQUENCE [LARGE SCALE GENOMIC DNA]</scope>
    <source>
        <strain evidence="2">Cupriavidus taiwanensis STM 6160</strain>
        <plasmid evidence="3">ii</plasmid>
    </source>
</reference>
<evidence type="ECO:0000313" key="3">
    <source>
        <dbReference type="Proteomes" id="UP000255168"/>
    </source>
</evidence>
<proteinExistence type="predicted"/>
<evidence type="ECO:0000313" key="2">
    <source>
        <dbReference type="EMBL" id="SPD59829.1"/>
    </source>
</evidence>
<evidence type="ECO:0000256" key="1">
    <source>
        <dbReference type="SAM" id="MobiDB-lite"/>
    </source>
</evidence>
<gene>
    <name evidence="2" type="ORF">CBM2607_MP20481</name>
</gene>
<dbReference type="AlphaFoldDB" id="A0A375HNT7"/>
<feature type="region of interest" description="Disordered" evidence="1">
    <location>
        <begin position="54"/>
        <end position="81"/>
    </location>
</feature>
<name>A0A375HNT7_9BURK</name>
<dbReference type="EMBL" id="LT984807">
    <property type="protein sequence ID" value="SPD59829.1"/>
    <property type="molecule type" value="Genomic_DNA"/>
</dbReference>
<accession>A0A375HNT7</accession>
<dbReference type="Proteomes" id="UP000255168">
    <property type="component" value="Plasmid II"/>
</dbReference>
<sequence length="95" mass="10108">MPTSSTSSSKLRPRRPKAARSNEGTATYTAPLLKVYPSNTSVEQHPPALCCASTTITGRPRRDSESAAANPDSPAPITTVGNSLLARINDFPLRE</sequence>
<protein>
    <submittedName>
        <fullName evidence="2">Uncharacterized protein</fullName>
    </submittedName>
</protein>
<organism evidence="2 3">
    <name type="scientific">Cupriavidus neocaledonicus</name>
    <dbReference type="NCBI Taxonomy" id="1040979"/>
    <lineage>
        <taxon>Bacteria</taxon>
        <taxon>Pseudomonadati</taxon>
        <taxon>Pseudomonadota</taxon>
        <taxon>Betaproteobacteria</taxon>
        <taxon>Burkholderiales</taxon>
        <taxon>Burkholderiaceae</taxon>
        <taxon>Cupriavidus</taxon>
    </lineage>
</organism>